<accession>A0AC61QQ84</accession>
<reference evidence="1" key="1">
    <citation type="submission" date="2019-04" db="EMBL/GenBank/DDBJ databases">
        <title>Microbes associate with the intestines of laboratory mice.</title>
        <authorList>
            <person name="Navarre W."/>
            <person name="Wong E."/>
            <person name="Huang K."/>
            <person name="Tropini C."/>
            <person name="Ng K."/>
            <person name="Yu B."/>
        </authorList>
    </citation>
    <scope>NUCLEOTIDE SEQUENCE</scope>
    <source>
        <strain evidence="1">NM73_A23</strain>
    </source>
</reference>
<evidence type="ECO:0000313" key="1">
    <source>
        <dbReference type="EMBL" id="TGX82114.1"/>
    </source>
</evidence>
<dbReference type="Proteomes" id="UP000308886">
    <property type="component" value="Unassembled WGS sequence"/>
</dbReference>
<protein>
    <submittedName>
        <fullName evidence="1">Caspase family protein</fullName>
    </submittedName>
</protein>
<dbReference type="EMBL" id="SRZC01000012">
    <property type="protein sequence ID" value="TGX82114.1"/>
    <property type="molecule type" value="Genomic_DNA"/>
</dbReference>
<name>A0AC61QQ84_9BACT</name>
<evidence type="ECO:0000313" key="2">
    <source>
        <dbReference type="Proteomes" id="UP000308886"/>
    </source>
</evidence>
<organism evidence="1 2">
    <name type="scientific">Palleniella muris</name>
    <dbReference type="NCBI Taxonomy" id="3038145"/>
    <lineage>
        <taxon>Bacteria</taxon>
        <taxon>Pseudomonadati</taxon>
        <taxon>Bacteroidota</taxon>
        <taxon>Bacteroidia</taxon>
        <taxon>Bacteroidales</taxon>
        <taxon>Prevotellaceae</taxon>
        <taxon>Palleniella</taxon>
    </lineage>
</organism>
<proteinExistence type="predicted"/>
<sequence length="245" mass="27452">MNRKVLLIGYSGGGQAPLLGMKSDFKAFAGFFRSNHGGAYNDDEIESHINLTRQQFSDIVRVLHIRHISSVAIVLCLHGGSDKYGQPFYCFSDGNNIYLHEIEDMMRGIPALVIADSCRERWLEPISESTEVRMFSKGGGIQSSREVYRALYDSYIKVLNANTFTVGFACADNEVVDESSRGGLYSQTLIECAETVARQLADSRDNMASFSYIHSLAERVLASTDQNPEYRGTRSRYQFPFVVQP</sequence>
<comment type="caution">
    <text evidence="1">The sequence shown here is derived from an EMBL/GenBank/DDBJ whole genome shotgun (WGS) entry which is preliminary data.</text>
</comment>
<gene>
    <name evidence="1" type="ORF">E5358_08635</name>
</gene>
<keyword evidence="2" id="KW-1185">Reference proteome</keyword>